<dbReference type="PANTHER" id="PTHR33223:SF11">
    <property type="entry name" value="ELEMENT PROTEIN, PUTATIVE-RELATED"/>
    <property type="match status" value="1"/>
</dbReference>
<proteinExistence type="predicted"/>
<keyword evidence="2" id="KW-1185">Reference proteome</keyword>
<dbReference type="RefSeq" id="XP_009789068.1">
    <property type="nucleotide sequence ID" value="XM_009790766.1"/>
</dbReference>
<evidence type="ECO:0000313" key="3">
    <source>
        <dbReference type="RefSeq" id="XP_009789068.1"/>
    </source>
</evidence>
<dbReference type="PANTHER" id="PTHR33223">
    <property type="entry name" value="CCHC-TYPE DOMAIN-CONTAINING PROTEIN"/>
    <property type="match status" value="1"/>
</dbReference>
<dbReference type="Pfam" id="PF03732">
    <property type="entry name" value="Retrotrans_gag"/>
    <property type="match status" value="1"/>
</dbReference>
<dbReference type="AlphaFoldDB" id="A0A1U7XDX0"/>
<dbReference type="Proteomes" id="UP000189701">
    <property type="component" value="Unplaced"/>
</dbReference>
<dbReference type="InterPro" id="IPR005162">
    <property type="entry name" value="Retrotrans_gag_dom"/>
</dbReference>
<protein>
    <submittedName>
        <fullName evidence="3">Uncharacterized protein LOC104236761</fullName>
    </submittedName>
</protein>
<accession>A0A1U7XDX0</accession>
<gene>
    <name evidence="3" type="primary">LOC104236761</name>
</gene>
<organism evidence="2 3">
    <name type="scientific">Nicotiana sylvestris</name>
    <name type="common">Wood tobacco</name>
    <name type="synonym">South American tobacco</name>
    <dbReference type="NCBI Taxonomy" id="4096"/>
    <lineage>
        <taxon>Eukaryota</taxon>
        <taxon>Viridiplantae</taxon>
        <taxon>Streptophyta</taxon>
        <taxon>Embryophyta</taxon>
        <taxon>Tracheophyta</taxon>
        <taxon>Spermatophyta</taxon>
        <taxon>Magnoliopsida</taxon>
        <taxon>eudicotyledons</taxon>
        <taxon>Gunneridae</taxon>
        <taxon>Pentapetalae</taxon>
        <taxon>asterids</taxon>
        <taxon>lamiids</taxon>
        <taxon>Solanales</taxon>
        <taxon>Solanaceae</taxon>
        <taxon>Nicotianoideae</taxon>
        <taxon>Nicotianeae</taxon>
        <taxon>Nicotiana</taxon>
    </lineage>
</organism>
<name>A0A1U7XDX0_NICSY</name>
<sequence>MSTDALWRQDQFTKLFTTTYSGTPSEDAQDFLFSCHKVLRTMGIVETNGVGFATFHLTGSAKTWWRDFCLVRPAGSPSLTWDQFLELFLGKFLPATQQDALRRQFERLQQGSMTVTQYENQFIDLARHAIMAMGTGSEISFQEATDGAQRIEIALAHGGIGVVLDLESCRKSAAGIPSSRSRPSGRVRVASTSSFIAFASTSSRSRTTKSQTPSILLRVKAPAFTEPGLPLLRVRVRTHTFASGSSFWTAIALLSRNGLQSRDSRVRELVTPDSG</sequence>
<reference evidence="3" key="2">
    <citation type="submission" date="2025-08" db="UniProtKB">
        <authorList>
            <consortium name="RefSeq"/>
        </authorList>
    </citation>
    <scope>IDENTIFICATION</scope>
    <source>
        <tissue evidence="3">Leaf</tissue>
    </source>
</reference>
<evidence type="ECO:0000259" key="1">
    <source>
        <dbReference type="Pfam" id="PF03732"/>
    </source>
</evidence>
<dbReference type="eggNOG" id="ENOG502R85T">
    <property type="taxonomic scope" value="Eukaryota"/>
</dbReference>
<evidence type="ECO:0000313" key="2">
    <source>
        <dbReference type="Proteomes" id="UP000189701"/>
    </source>
</evidence>
<feature type="domain" description="Retrotransposon gag" evidence="1">
    <location>
        <begin position="52"/>
        <end position="129"/>
    </location>
</feature>
<reference evidence="2" key="1">
    <citation type="journal article" date="2013" name="Genome Biol.">
        <title>Reference genomes and transcriptomes of Nicotiana sylvestris and Nicotiana tomentosiformis.</title>
        <authorList>
            <person name="Sierro N."/>
            <person name="Battey J.N."/>
            <person name="Ouadi S."/>
            <person name="Bovet L."/>
            <person name="Goepfert S."/>
            <person name="Bakaher N."/>
            <person name="Peitsch M.C."/>
            <person name="Ivanov N.V."/>
        </authorList>
    </citation>
    <scope>NUCLEOTIDE SEQUENCE [LARGE SCALE GENOMIC DNA]</scope>
</reference>